<accession>A0A137P4G2</accession>
<dbReference type="InterPro" id="IPR019786">
    <property type="entry name" value="Zinc_finger_PHD-type_CS"/>
</dbReference>
<comment type="subcellular location">
    <subcellularLocation>
        <location evidence="1">Nucleus</location>
    </subcellularLocation>
</comment>
<dbReference type="EMBL" id="KQ964522">
    <property type="protein sequence ID" value="KXN69829.1"/>
    <property type="molecule type" value="Genomic_DNA"/>
</dbReference>
<keyword evidence="4 11" id="KW-0479">Metal-binding</keyword>
<dbReference type="AlphaFoldDB" id="A0A137P4G2"/>
<gene>
    <name evidence="15" type="ORF">CONCODRAFT_79132</name>
</gene>
<keyword evidence="16" id="KW-1185">Reference proteome</keyword>
<keyword evidence="8" id="KW-0804">Transcription</keyword>
<feature type="binding site" evidence="11">
    <location>
        <position position="234"/>
    </location>
    <ligand>
        <name>Zn(2+)</name>
        <dbReference type="ChEBI" id="CHEBI:29105"/>
        <label>2</label>
    </ligand>
</feature>
<keyword evidence="5 12" id="KW-0863">Zinc-finger</keyword>
<feature type="binding site" evidence="11">
    <location>
        <position position="259"/>
    </location>
    <ligand>
        <name>Zn(2+)</name>
        <dbReference type="ChEBI" id="CHEBI:29105"/>
        <label>2</label>
    </ligand>
</feature>
<keyword evidence="6 11" id="KW-0862">Zinc</keyword>
<dbReference type="OrthoDB" id="5411773at2759"/>
<dbReference type="GO" id="GO:0008270">
    <property type="term" value="F:zinc ion binding"/>
    <property type="evidence" value="ECO:0007669"/>
    <property type="project" value="UniProtKB-KW"/>
</dbReference>
<dbReference type="SUPFAM" id="SSF57903">
    <property type="entry name" value="FYVE/PHD zinc finger"/>
    <property type="match status" value="1"/>
</dbReference>
<evidence type="ECO:0000256" key="1">
    <source>
        <dbReference type="ARBA" id="ARBA00004123"/>
    </source>
</evidence>
<evidence type="ECO:0000256" key="13">
    <source>
        <dbReference type="SAM" id="MobiDB-lite"/>
    </source>
</evidence>
<evidence type="ECO:0000256" key="5">
    <source>
        <dbReference type="ARBA" id="ARBA00022771"/>
    </source>
</evidence>
<dbReference type="InterPro" id="IPR028651">
    <property type="entry name" value="ING_fam"/>
</dbReference>
<evidence type="ECO:0000313" key="16">
    <source>
        <dbReference type="Proteomes" id="UP000070444"/>
    </source>
</evidence>
<evidence type="ECO:0000256" key="7">
    <source>
        <dbReference type="ARBA" id="ARBA00023015"/>
    </source>
</evidence>
<feature type="binding site" evidence="11">
    <location>
        <position position="218"/>
    </location>
    <ligand>
        <name>Zn(2+)</name>
        <dbReference type="ChEBI" id="CHEBI:29105"/>
        <label>1</label>
    </ligand>
</feature>
<dbReference type="PROSITE" id="PS01359">
    <property type="entry name" value="ZF_PHD_1"/>
    <property type="match status" value="1"/>
</dbReference>
<evidence type="ECO:0000256" key="3">
    <source>
        <dbReference type="ARBA" id="ARBA00022604"/>
    </source>
</evidence>
<feature type="site" description="Histone H3K4me3 binding" evidence="10">
    <location>
        <position position="215"/>
    </location>
</feature>
<feature type="domain" description="PHD-type" evidence="14">
    <location>
        <begin position="213"/>
        <end position="262"/>
    </location>
</feature>
<feature type="compositionally biased region" description="Low complexity" evidence="13">
    <location>
        <begin position="140"/>
        <end position="149"/>
    </location>
</feature>
<dbReference type="InterPro" id="IPR011011">
    <property type="entry name" value="Znf_FYVE_PHD"/>
</dbReference>
<keyword evidence="3" id="KW-0341">Growth regulation</keyword>
<sequence>MSSSLNTENFEASTFLQELLLELEDVPSEVQFLLKEVQLEGDRIEEIKDEIKVQQLQLDENLEDYRFQKYKNEKDCLAKIEELETSMKLKYNQLDLISFENIKKCEFLETLIGKFIDKMKINYDHFGQPPLDQGPVTTLSQSSASSYQSNKMKRIRTAADHHKNPKRKLQQSMRKRQENRDGTPATASADQYSDGNEVIKEEIYEDLVEGDEAVYCTCRQVSYGDMVACDNEKCPYEWFHFQCVGISSHPKGSWFCSECTSNGFAA</sequence>
<evidence type="ECO:0000313" key="15">
    <source>
        <dbReference type="EMBL" id="KXN69829.1"/>
    </source>
</evidence>
<organism evidence="15 16">
    <name type="scientific">Conidiobolus coronatus (strain ATCC 28846 / CBS 209.66 / NRRL 28638)</name>
    <name type="common">Delacroixia coronata</name>
    <dbReference type="NCBI Taxonomy" id="796925"/>
    <lineage>
        <taxon>Eukaryota</taxon>
        <taxon>Fungi</taxon>
        <taxon>Fungi incertae sedis</taxon>
        <taxon>Zoopagomycota</taxon>
        <taxon>Entomophthoromycotina</taxon>
        <taxon>Entomophthoromycetes</taxon>
        <taxon>Entomophthorales</taxon>
        <taxon>Ancylistaceae</taxon>
        <taxon>Conidiobolus</taxon>
    </lineage>
</organism>
<feature type="binding site" evidence="11">
    <location>
        <position position="216"/>
    </location>
    <ligand>
        <name>Zn(2+)</name>
        <dbReference type="ChEBI" id="CHEBI:29105"/>
        <label>1</label>
    </ligand>
</feature>
<feature type="binding site" evidence="11">
    <location>
        <position position="256"/>
    </location>
    <ligand>
        <name>Zn(2+)</name>
        <dbReference type="ChEBI" id="CHEBI:29105"/>
        <label>2</label>
    </ligand>
</feature>
<dbReference type="CDD" id="cd15505">
    <property type="entry name" value="PHD_ING"/>
    <property type="match status" value="1"/>
</dbReference>
<evidence type="ECO:0000256" key="4">
    <source>
        <dbReference type="ARBA" id="ARBA00022723"/>
    </source>
</evidence>
<dbReference type="Proteomes" id="UP000070444">
    <property type="component" value="Unassembled WGS sequence"/>
</dbReference>
<evidence type="ECO:0000256" key="10">
    <source>
        <dbReference type="PIRSR" id="PIRSR628651-50"/>
    </source>
</evidence>
<keyword evidence="9" id="KW-0539">Nucleus</keyword>
<feature type="region of interest" description="Disordered" evidence="13">
    <location>
        <begin position="132"/>
        <end position="192"/>
    </location>
</feature>
<dbReference type="InterPro" id="IPR019787">
    <property type="entry name" value="Znf_PHD-finger"/>
</dbReference>
<evidence type="ECO:0000256" key="2">
    <source>
        <dbReference type="ARBA" id="ARBA00010210"/>
    </source>
</evidence>
<evidence type="ECO:0000256" key="12">
    <source>
        <dbReference type="PROSITE-ProRule" id="PRU00146"/>
    </source>
</evidence>
<feature type="binding site" evidence="11">
    <location>
        <position position="243"/>
    </location>
    <ligand>
        <name>Zn(2+)</name>
        <dbReference type="ChEBI" id="CHEBI:29105"/>
        <label>1</label>
    </ligand>
</feature>
<protein>
    <recommendedName>
        <fullName evidence="14">PHD-type domain-containing protein</fullName>
    </recommendedName>
</protein>
<feature type="binding site" evidence="11">
    <location>
        <position position="240"/>
    </location>
    <ligand>
        <name>Zn(2+)</name>
        <dbReference type="ChEBI" id="CHEBI:29105"/>
        <label>1</label>
    </ligand>
</feature>
<dbReference type="PANTHER" id="PTHR10333">
    <property type="entry name" value="INHIBITOR OF GROWTH PROTEIN"/>
    <property type="match status" value="1"/>
</dbReference>
<dbReference type="PANTHER" id="PTHR10333:SF103">
    <property type="entry name" value="INHIBITOR OF GROWTH PROTEIN 3"/>
    <property type="match status" value="1"/>
</dbReference>
<dbReference type="PROSITE" id="PS50016">
    <property type="entry name" value="ZF_PHD_2"/>
    <property type="match status" value="1"/>
</dbReference>
<keyword evidence="7" id="KW-0805">Transcription regulation</keyword>
<proteinExistence type="inferred from homology"/>
<name>A0A137P4G2_CONC2</name>
<dbReference type="InterPro" id="IPR001965">
    <property type="entry name" value="Znf_PHD"/>
</dbReference>
<dbReference type="Gene3D" id="3.30.40.10">
    <property type="entry name" value="Zinc/RING finger domain, C3HC4 (zinc finger)"/>
    <property type="match status" value="1"/>
</dbReference>
<evidence type="ECO:0000259" key="14">
    <source>
        <dbReference type="PROSITE" id="PS50016"/>
    </source>
</evidence>
<evidence type="ECO:0000256" key="6">
    <source>
        <dbReference type="ARBA" id="ARBA00022833"/>
    </source>
</evidence>
<evidence type="ECO:0000256" key="9">
    <source>
        <dbReference type="ARBA" id="ARBA00023242"/>
    </source>
</evidence>
<dbReference type="SMART" id="SM00249">
    <property type="entry name" value="PHD"/>
    <property type="match status" value="1"/>
</dbReference>
<reference evidence="15 16" key="1">
    <citation type="journal article" date="2015" name="Genome Biol. Evol.">
        <title>Phylogenomic analyses indicate that early fungi evolved digesting cell walls of algal ancestors of land plants.</title>
        <authorList>
            <person name="Chang Y."/>
            <person name="Wang S."/>
            <person name="Sekimoto S."/>
            <person name="Aerts A.L."/>
            <person name="Choi C."/>
            <person name="Clum A."/>
            <person name="LaButti K.M."/>
            <person name="Lindquist E.A."/>
            <person name="Yee Ngan C."/>
            <person name="Ohm R.A."/>
            <person name="Salamov A.A."/>
            <person name="Grigoriev I.V."/>
            <person name="Spatafora J.W."/>
            <person name="Berbee M.L."/>
        </authorList>
    </citation>
    <scope>NUCLEOTIDE SEQUENCE [LARGE SCALE GENOMIC DNA]</scope>
    <source>
        <strain evidence="15 16">NRRL 28638</strain>
    </source>
</reference>
<feature type="binding site" evidence="11">
    <location>
        <position position="229"/>
    </location>
    <ligand>
        <name>Zn(2+)</name>
        <dbReference type="ChEBI" id="CHEBI:29105"/>
        <label>2</label>
    </ligand>
</feature>
<comment type="similarity">
    <text evidence="2">Belongs to the ING family.</text>
</comment>
<feature type="site" description="Histone H3K4me3 binding" evidence="10">
    <location>
        <position position="230"/>
    </location>
</feature>
<dbReference type="GO" id="GO:0005634">
    <property type="term" value="C:nucleus"/>
    <property type="evidence" value="ECO:0007669"/>
    <property type="project" value="UniProtKB-SubCell"/>
</dbReference>
<feature type="site" description="Histone H3K4me3 binding" evidence="10">
    <location>
        <position position="226"/>
    </location>
</feature>
<evidence type="ECO:0000256" key="11">
    <source>
        <dbReference type="PIRSR" id="PIRSR628651-51"/>
    </source>
</evidence>
<feature type="site" description="Histone H3K4me3 binding" evidence="10">
    <location>
        <position position="238"/>
    </location>
</feature>
<dbReference type="InterPro" id="IPR013083">
    <property type="entry name" value="Znf_RING/FYVE/PHD"/>
</dbReference>
<evidence type="ECO:0000256" key="8">
    <source>
        <dbReference type="ARBA" id="ARBA00023163"/>
    </source>
</evidence>
<dbReference type="STRING" id="796925.A0A137P4G2"/>